<dbReference type="EMBL" id="JMIB01000017">
    <property type="protein sequence ID" value="KDM91842.1"/>
    <property type="molecule type" value="Genomic_DNA"/>
</dbReference>
<dbReference type="InterPro" id="IPR041549">
    <property type="entry name" value="IMPa_helical"/>
</dbReference>
<dbReference type="PROSITE" id="PS51257">
    <property type="entry name" value="PROKAR_LIPOPROTEIN"/>
    <property type="match status" value="1"/>
</dbReference>
<dbReference type="NCBIfam" id="NF038322">
    <property type="entry name" value="ImpA_fam_HExGH"/>
    <property type="match status" value="1"/>
</dbReference>
<dbReference type="RefSeq" id="WP_051641962.1">
    <property type="nucleotide sequence ID" value="NZ_JAGSGC010000001.1"/>
</dbReference>
<name>A0A066RVW8_9GAMM</name>
<dbReference type="AlphaFoldDB" id="A0A066RVW8"/>
<reference evidence="2 3" key="1">
    <citation type="submission" date="2014-04" db="EMBL/GenBank/DDBJ databases">
        <title>Draft genome sequence of Photobacterium halotolerans S2753: a solonamide, ngercheumicin and holomycin producer.</title>
        <authorList>
            <person name="Machado H.R."/>
            <person name="Gram L."/>
        </authorList>
    </citation>
    <scope>NUCLEOTIDE SEQUENCE [LARGE SCALE GENOMIC DNA]</scope>
    <source>
        <strain evidence="2 3">S2753</strain>
    </source>
</reference>
<evidence type="ECO:0000313" key="2">
    <source>
        <dbReference type="EMBL" id="KDM91842.1"/>
    </source>
</evidence>
<accession>A0A066RVW8</accession>
<dbReference type="InterPro" id="IPR031161">
    <property type="entry name" value="Peptidase_M60_dom"/>
</dbReference>
<dbReference type="InterPro" id="IPR040711">
    <property type="entry name" value="IMPa_N_2"/>
</dbReference>
<sequence length="894" mass="97968">MKKLSSLLFCLSLAACGGGSDTKNDGQHAGGQNGASLPLDPIHAAVKLGDPRLLPNDSTALEQRIASIISAEHASLASVQSQIFGQNAIQYDPGRNSRYFSLKHLTSARELITGNQGYPLVTLSDAKARRSVAFGTNILRELDAGSHGDFASNMQNIIDWLLVPALSTGRSSLKVSFTLISSSHFNQSKNWLQSRYPNLTFTLCEDETQLSDCLSQADLVITGTSGSFSEQTVTTALDAVAARKRAMLYVHTNSWNSTPLTNPVLSYFGVQTQAVGGAGNYFAQDKATWSSAADMRAKTGSLSGIETLLTRLRDNNFSFHIADCEDDNNSCDNIPAFSTEFLTPAESLRAIVRNLDESATDIFTLPDDYTLEKHLILLADQYRKSVRFPMSKNTTPTLAFLRSYFADHLVYHTRQINPVQPDLGNFSRTDFSHVTPARKTVTLTSRTPWRAAGVYALPGQTLTVTRTDNSNVAASIFINTQRATSTKPMAPNHGYNRPKFLQSHPVTIRAGETRHLTSPYGGPVQIGFSDKGTAMSFAFRNIGLHPYWKPGGDDAAFIAAVNHNAYDWAEVTTEHFEVHSRNSRMQTTLSENSRWDTPGEMATFIQTYHHSALRALAGYQGEHIAPISEVDSFAAAHSLTIPEWDRVQHMNADQPTCGYGCSGNPYDAGWAFSVLGHGDLHEVGHNVESGRFKFNGFEGHATTNFYSYYAKSLATVNEPGYEHQCQSLPFDTILADIQQSQLEADPAAYMAGRGYSSWSQGAALIVEMMMHAQDKSALSNGWHLIPRLHLLDKAFSDADNDDASWDARKAALGFSNYTRAEAGTLDNNDWLLIAASYTTGLDYRPYLDLLGLSYSSKASSQVAAFGNPAVDKAFFKPASNSDYCTSLNQPKTYF</sequence>
<organism evidence="2 3">
    <name type="scientific">Photobacterium galatheae</name>
    <dbReference type="NCBI Taxonomy" id="1654360"/>
    <lineage>
        <taxon>Bacteria</taxon>
        <taxon>Pseudomonadati</taxon>
        <taxon>Pseudomonadota</taxon>
        <taxon>Gammaproteobacteria</taxon>
        <taxon>Vibrionales</taxon>
        <taxon>Vibrionaceae</taxon>
        <taxon>Photobacterium</taxon>
    </lineage>
</organism>
<dbReference type="Pfam" id="PF17291">
    <property type="entry name" value="M60-like_N"/>
    <property type="match status" value="1"/>
</dbReference>
<dbReference type="Pfam" id="PF18642">
    <property type="entry name" value="IMPa_helical"/>
    <property type="match status" value="1"/>
</dbReference>
<keyword evidence="3" id="KW-1185">Reference proteome</keyword>
<dbReference type="InterPro" id="IPR035423">
    <property type="entry name" value="M60-like_N"/>
</dbReference>
<feature type="domain" description="Peptidase M60" evidence="1">
    <location>
        <begin position="447"/>
        <end position="779"/>
    </location>
</feature>
<evidence type="ECO:0000259" key="1">
    <source>
        <dbReference type="PROSITE" id="PS51723"/>
    </source>
</evidence>
<dbReference type="STRING" id="1654360.EA58_08910"/>
<dbReference type="SMART" id="SM01276">
    <property type="entry name" value="M60-like"/>
    <property type="match status" value="1"/>
</dbReference>
<protein>
    <recommendedName>
        <fullName evidence="1">Peptidase M60 domain-containing protein</fullName>
    </recommendedName>
</protein>
<dbReference type="PROSITE" id="PS51723">
    <property type="entry name" value="PEPTIDASE_M60"/>
    <property type="match status" value="1"/>
</dbReference>
<dbReference type="Pfam" id="PF18650">
    <property type="entry name" value="IMPa_N_2"/>
    <property type="match status" value="1"/>
</dbReference>
<gene>
    <name evidence="2" type="ORF">EA58_08910</name>
</gene>
<proteinExistence type="predicted"/>
<comment type="caution">
    <text evidence="2">The sequence shown here is derived from an EMBL/GenBank/DDBJ whole genome shotgun (WGS) entry which is preliminary data.</text>
</comment>
<evidence type="ECO:0000313" key="3">
    <source>
        <dbReference type="Proteomes" id="UP000027192"/>
    </source>
</evidence>
<dbReference type="Proteomes" id="UP000027192">
    <property type="component" value="Unassembled WGS sequence"/>
</dbReference>